<feature type="signal peptide" evidence="1">
    <location>
        <begin position="1"/>
        <end position="25"/>
    </location>
</feature>
<keyword evidence="1" id="KW-0732">Signal</keyword>
<comment type="caution">
    <text evidence="2">The sequence shown here is derived from an EMBL/GenBank/DDBJ whole genome shotgun (WGS) entry which is preliminary data.</text>
</comment>
<dbReference type="RefSeq" id="XP_060422808.1">
    <property type="nucleotide sequence ID" value="XM_060567323.1"/>
</dbReference>
<feature type="chain" id="PRO_5042486777" evidence="1">
    <location>
        <begin position="26"/>
        <end position="137"/>
    </location>
</feature>
<dbReference type="AlphaFoldDB" id="A0AAJ0A7N6"/>
<organism evidence="2 3">
    <name type="scientific">Colletotrichum godetiae</name>
    <dbReference type="NCBI Taxonomy" id="1209918"/>
    <lineage>
        <taxon>Eukaryota</taxon>
        <taxon>Fungi</taxon>
        <taxon>Dikarya</taxon>
        <taxon>Ascomycota</taxon>
        <taxon>Pezizomycotina</taxon>
        <taxon>Sordariomycetes</taxon>
        <taxon>Hypocreomycetidae</taxon>
        <taxon>Glomerellales</taxon>
        <taxon>Glomerellaceae</taxon>
        <taxon>Colletotrichum</taxon>
        <taxon>Colletotrichum acutatum species complex</taxon>
    </lineage>
</organism>
<evidence type="ECO:0000313" key="3">
    <source>
        <dbReference type="Proteomes" id="UP001224890"/>
    </source>
</evidence>
<sequence>MLFLPFVPVIMSVTVHLLNNPPLTALTVESKQMRIADFTTMTLSIIRGYVSCHIPCRLMFGSFGQCRYISSTINNPDTISIPACNSLTDHWSDMEAEMDQLKVSRELRLDHYLQPVLPGFRLGDCIVHLSAREREDT</sequence>
<evidence type="ECO:0000313" key="2">
    <source>
        <dbReference type="EMBL" id="KAK1658044.1"/>
    </source>
</evidence>
<evidence type="ECO:0000256" key="1">
    <source>
        <dbReference type="SAM" id="SignalP"/>
    </source>
</evidence>
<keyword evidence="3" id="KW-1185">Reference proteome</keyword>
<accession>A0AAJ0A7N6</accession>
<dbReference type="GeneID" id="85451849"/>
<proteinExistence type="predicted"/>
<dbReference type="Proteomes" id="UP001224890">
    <property type="component" value="Unassembled WGS sequence"/>
</dbReference>
<reference evidence="2" key="1">
    <citation type="submission" date="2021-06" db="EMBL/GenBank/DDBJ databases">
        <title>Comparative genomics, transcriptomics and evolutionary studies reveal genomic signatures of adaptation to plant cell wall in hemibiotrophic fungi.</title>
        <authorList>
            <consortium name="DOE Joint Genome Institute"/>
            <person name="Baroncelli R."/>
            <person name="Diaz J.F."/>
            <person name="Benocci T."/>
            <person name="Peng M."/>
            <person name="Battaglia E."/>
            <person name="Haridas S."/>
            <person name="Andreopoulos W."/>
            <person name="Labutti K."/>
            <person name="Pangilinan J."/>
            <person name="Floch G.L."/>
            <person name="Makela M.R."/>
            <person name="Henrissat B."/>
            <person name="Grigoriev I.V."/>
            <person name="Crouch J.A."/>
            <person name="De Vries R.P."/>
            <person name="Sukno S.A."/>
            <person name="Thon M.R."/>
        </authorList>
    </citation>
    <scope>NUCLEOTIDE SEQUENCE</scope>
    <source>
        <strain evidence="2">CBS 193.32</strain>
    </source>
</reference>
<gene>
    <name evidence="2" type="ORF">BDP55DRAFT_404668</name>
</gene>
<protein>
    <submittedName>
        <fullName evidence="2">Uncharacterized protein</fullName>
    </submittedName>
</protein>
<name>A0AAJ0A7N6_9PEZI</name>
<dbReference type="EMBL" id="JAHMHR010000079">
    <property type="protein sequence ID" value="KAK1658044.1"/>
    <property type="molecule type" value="Genomic_DNA"/>
</dbReference>